<feature type="domain" description="DUF3291" evidence="1">
    <location>
        <begin position="4"/>
        <end position="142"/>
    </location>
</feature>
<dbReference type="InterPro" id="IPR011008">
    <property type="entry name" value="Dimeric_a/b-barrel"/>
</dbReference>
<dbReference type="KEGG" id="sand:H3309_03425"/>
<reference evidence="2 3" key="1">
    <citation type="submission" date="2020-07" db="EMBL/GenBank/DDBJ databases">
        <title>Complete genome sequence for Sandaracinobacter sp. M6.</title>
        <authorList>
            <person name="Tang Y."/>
            <person name="Liu Q."/>
            <person name="Guo Z."/>
            <person name="Lei P."/>
            <person name="Huang B."/>
        </authorList>
    </citation>
    <scope>NUCLEOTIDE SEQUENCE [LARGE SCALE GENOMIC DNA]</scope>
    <source>
        <strain evidence="2 3">M6</strain>
    </source>
</reference>
<evidence type="ECO:0000313" key="2">
    <source>
        <dbReference type="EMBL" id="QMW23562.1"/>
    </source>
</evidence>
<dbReference type="Gene3D" id="3.30.70.100">
    <property type="match status" value="1"/>
</dbReference>
<dbReference type="Pfam" id="PF11695">
    <property type="entry name" value="DUF3291"/>
    <property type="match status" value="1"/>
</dbReference>
<gene>
    <name evidence="2" type="ORF">H3309_03425</name>
</gene>
<proteinExistence type="predicted"/>
<evidence type="ECO:0000313" key="3">
    <source>
        <dbReference type="Proteomes" id="UP000515292"/>
    </source>
</evidence>
<dbReference type="RefSeq" id="WP_182297385.1">
    <property type="nucleotide sequence ID" value="NZ_CP059851.1"/>
</dbReference>
<dbReference type="EMBL" id="CP059851">
    <property type="protein sequence ID" value="QMW23562.1"/>
    <property type="molecule type" value="Genomic_DNA"/>
</dbReference>
<dbReference type="Proteomes" id="UP000515292">
    <property type="component" value="Chromosome"/>
</dbReference>
<accession>A0A7G5IJM0</accession>
<dbReference type="SUPFAM" id="SSF54909">
    <property type="entry name" value="Dimeric alpha+beta barrel"/>
    <property type="match status" value="1"/>
</dbReference>
<name>A0A7G5IJM0_9SPHN</name>
<evidence type="ECO:0000259" key="1">
    <source>
        <dbReference type="Pfam" id="PF11695"/>
    </source>
</evidence>
<protein>
    <submittedName>
        <fullName evidence="2">DUF3291 domain-containing protein</fullName>
    </submittedName>
</protein>
<dbReference type="AlphaFoldDB" id="A0A7G5IJM0"/>
<dbReference type="InterPro" id="IPR021708">
    <property type="entry name" value="DUF3291"/>
</dbReference>
<keyword evidence="3" id="KW-1185">Reference proteome</keyword>
<organism evidence="2 3">
    <name type="scientific">Sandaracinobacteroides saxicola</name>
    <dbReference type="NCBI Taxonomy" id="2759707"/>
    <lineage>
        <taxon>Bacteria</taxon>
        <taxon>Pseudomonadati</taxon>
        <taxon>Pseudomonadota</taxon>
        <taxon>Alphaproteobacteria</taxon>
        <taxon>Sphingomonadales</taxon>
        <taxon>Sphingosinicellaceae</taxon>
        <taxon>Sandaracinobacteroides</taxon>
    </lineage>
</organism>
<sequence length="160" mass="17630">MFHLAQINIARFRLSRDHPANADFIAALDPVNAQADAAPGFIWRLVGDGNDATDIEVLPNDPNLIVNMSVWTDLDALAAYAYRQPDHLAIMRRRRDWFEPGSTRVALWWLPAGTLPTVAEGMARIAHLDRHGPTAHAFGFRTPFPAPDGTPALPVLDDCA</sequence>